<dbReference type="EMBL" id="NXGX01000011">
    <property type="protein sequence ID" value="PKR56607.1"/>
    <property type="molecule type" value="Genomic_DNA"/>
</dbReference>
<keyword evidence="3" id="KW-1185">Reference proteome</keyword>
<dbReference type="Pfam" id="PF04230">
    <property type="entry name" value="PS_pyruv_trans"/>
    <property type="match status" value="1"/>
</dbReference>
<feature type="domain" description="Polysaccharide pyruvyl transferase" evidence="1">
    <location>
        <begin position="58"/>
        <end position="328"/>
    </location>
</feature>
<organism evidence="2 3">
    <name type="scientific">Thalassospira lohafexi</name>
    <dbReference type="NCBI Taxonomy" id="744227"/>
    <lineage>
        <taxon>Bacteria</taxon>
        <taxon>Pseudomonadati</taxon>
        <taxon>Pseudomonadota</taxon>
        <taxon>Alphaproteobacteria</taxon>
        <taxon>Rhodospirillales</taxon>
        <taxon>Thalassospiraceae</taxon>
        <taxon>Thalassospira</taxon>
    </lineage>
</organism>
<proteinExistence type="predicted"/>
<comment type="caution">
    <text evidence="2">The sequence shown here is derived from an EMBL/GenBank/DDBJ whole genome shotgun (WGS) entry which is preliminary data.</text>
</comment>
<protein>
    <recommendedName>
        <fullName evidence="1">Polysaccharide pyruvyl transferase domain-containing protein</fullName>
    </recommendedName>
</protein>
<accession>A0A2N3L1I2</accession>
<evidence type="ECO:0000313" key="3">
    <source>
        <dbReference type="Proteomes" id="UP000233332"/>
    </source>
</evidence>
<dbReference type="InterPro" id="IPR007345">
    <property type="entry name" value="Polysacch_pyruvyl_Trfase"/>
</dbReference>
<name>A0A2N3L1I2_9PROT</name>
<evidence type="ECO:0000259" key="1">
    <source>
        <dbReference type="Pfam" id="PF04230"/>
    </source>
</evidence>
<reference evidence="2 3" key="1">
    <citation type="submission" date="2017-09" db="EMBL/GenBank/DDBJ databases">
        <title>Biodiversity and function of Thalassospira species in the particle-attached aromatic-hydrocarbon-degrading consortia from the surface seawater of the China South Sea.</title>
        <authorList>
            <person name="Dong C."/>
            <person name="Lai Q."/>
            <person name="Shao Z."/>
        </authorList>
    </citation>
    <scope>NUCLEOTIDE SEQUENCE [LARGE SCALE GENOMIC DNA]</scope>
    <source>
        <strain evidence="2 3">139Z-12</strain>
    </source>
</reference>
<dbReference type="AlphaFoldDB" id="A0A2N3L1I2"/>
<gene>
    <name evidence="2" type="ORF">COO92_20475</name>
</gene>
<dbReference type="RefSeq" id="WP_101304800.1">
    <property type="nucleotide sequence ID" value="NZ_NXGX01000011.1"/>
</dbReference>
<dbReference type="Proteomes" id="UP000233332">
    <property type="component" value="Unassembled WGS sequence"/>
</dbReference>
<evidence type="ECO:0000313" key="2">
    <source>
        <dbReference type="EMBL" id="PKR56607.1"/>
    </source>
</evidence>
<sequence>MSQVSPTSGRKPRIGVLMPAGRIEGNIGVVTHTYGAPEKAKTLFTNIGDCFVYDSSLRILDYSELFPIYVPADGNLSETQIEKINQLDYIFLRGSNYINANGQWDPITAVLEKTNVPVIAFGIGVQVPDNSENYVNESTKRFLQLIADRSTTVGVRGNLSKKALNSIGIKNVRIFGCPTAFRHCKPELKLPRIEASAINRLGFTLRRKTHGFQTLQRYMLRTLAERYDTEILCAGELEEKQIYYARTKQVENDDQVMKDAVQKLTAEKWLFGGKDPLLDLYKSSLSVFESVADFEKAEQSLDAVTGFRLHGNLLALANEVPALYVTYDTRTREFVKTLGIPYIDGRYMDKFSFEEAWDNADFDLFEKTYQQRFGELKKFLEENSMAHRLGRVPTPYVAEAA</sequence>